<gene>
    <name evidence="4" type="ORF">MNOR_LOCUS36013</name>
</gene>
<organism evidence="4 5">
    <name type="scientific">Meganyctiphanes norvegica</name>
    <name type="common">Northern krill</name>
    <name type="synonym">Thysanopoda norvegica</name>
    <dbReference type="NCBI Taxonomy" id="48144"/>
    <lineage>
        <taxon>Eukaryota</taxon>
        <taxon>Metazoa</taxon>
        <taxon>Ecdysozoa</taxon>
        <taxon>Arthropoda</taxon>
        <taxon>Crustacea</taxon>
        <taxon>Multicrustacea</taxon>
        <taxon>Malacostraca</taxon>
        <taxon>Eumalacostraca</taxon>
        <taxon>Eucarida</taxon>
        <taxon>Euphausiacea</taxon>
        <taxon>Euphausiidae</taxon>
        <taxon>Meganyctiphanes</taxon>
    </lineage>
</organism>
<name>A0AAV2SGG3_MEGNR</name>
<evidence type="ECO:0000256" key="1">
    <source>
        <dbReference type="ARBA" id="ARBA00022737"/>
    </source>
</evidence>
<protein>
    <submittedName>
        <fullName evidence="4">Uncharacterized protein</fullName>
    </submittedName>
</protein>
<proteinExistence type="predicted"/>
<dbReference type="AlphaFoldDB" id="A0AAV2SGG3"/>
<comment type="caution">
    <text evidence="4">The sequence shown here is derived from an EMBL/GenBank/DDBJ whole genome shotgun (WGS) entry which is preliminary data.</text>
</comment>
<dbReference type="Gene3D" id="1.25.40.20">
    <property type="entry name" value="Ankyrin repeat-containing domain"/>
    <property type="match status" value="1"/>
</dbReference>
<dbReference type="PANTHER" id="PTHR24178:SF9">
    <property type="entry name" value="ANK_REP_REGION DOMAIN-CONTAINING PROTEIN"/>
    <property type="match status" value="1"/>
</dbReference>
<keyword evidence="1" id="KW-0677">Repeat</keyword>
<reference evidence="4 5" key="1">
    <citation type="submission" date="2024-05" db="EMBL/GenBank/DDBJ databases">
        <authorList>
            <person name="Wallberg A."/>
        </authorList>
    </citation>
    <scope>NUCLEOTIDE SEQUENCE [LARGE SCALE GENOMIC DNA]</scope>
</reference>
<dbReference type="SMART" id="SM00248">
    <property type="entry name" value="ANK"/>
    <property type="match status" value="3"/>
</dbReference>
<evidence type="ECO:0000256" key="3">
    <source>
        <dbReference type="PROSITE-ProRule" id="PRU00023"/>
    </source>
</evidence>
<feature type="repeat" description="ANK" evidence="3">
    <location>
        <begin position="277"/>
        <end position="309"/>
    </location>
</feature>
<dbReference type="Pfam" id="PF12796">
    <property type="entry name" value="Ank_2"/>
    <property type="match status" value="1"/>
</dbReference>
<dbReference type="InterPro" id="IPR036770">
    <property type="entry name" value="Ankyrin_rpt-contain_sf"/>
</dbReference>
<dbReference type="EMBL" id="CAXKWB010063006">
    <property type="protein sequence ID" value="CAL4186027.1"/>
    <property type="molecule type" value="Genomic_DNA"/>
</dbReference>
<evidence type="ECO:0000256" key="2">
    <source>
        <dbReference type="ARBA" id="ARBA00023043"/>
    </source>
</evidence>
<accession>A0AAV2SGG3</accession>
<evidence type="ECO:0000313" key="4">
    <source>
        <dbReference type="EMBL" id="CAL4186027.1"/>
    </source>
</evidence>
<dbReference type="SUPFAM" id="SSF48403">
    <property type="entry name" value="Ankyrin repeat"/>
    <property type="match status" value="1"/>
</dbReference>
<keyword evidence="2 3" id="KW-0040">ANK repeat</keyword>
<sequence>MFAEEFLLNIAIGIGDVETVFLLLCAGVPICNCSIEDLTPLEVAHNTKGLPALFPALMRKVYADKLKDEISKIVSNDDTHQKLKNAMGIMVENILQNGHICNWKFDASDKKTQNIEAKKLLCVASSLGLSLTVKLLGLEDVDLHPLPGEENPVYNALCGHHIDTLYALFRDLKFAPYTTAKQENIPRKVKLDFWITENKIFKRKIYDDVNQLLLDVNEKEIESYLNKIEKLKLSNSDEKYFDIKFLYMLSRYGLVYLLHQLLQTDDINLNQVIQPFSGCTMLHISSHYGHLNFTEYLLHHEANPSIKTKGNFTAAHIAGISGQEETMHFLFAYMNYLALDVNESCILKTTAEVMFKQNSETYKSSNFHTMKSKDAIIVRNEVKIEDKAYQILKTKGKFLSIKCKDDLIKAVNKLQANHNSLNKKQADDVVSELKIVINELKGTPFEGNLKGHNQFYEGNELVSNNEVKFILELKNFSAMTKNSNITLLPVKKDSMIYSIEARNNKIFKDGNFINEYIDTFKNLLENYKPSSAKLCLEPPFLIPYKKGVILFWIWCSENTCRQVRSFIEPVIKADWPTKEYLKALPEDKRKICTSDNYIHLHPHDIKGHWTLHAYDFVREIFKTLTKDERTVWVTCKLMTLLIKKEWWTPNNNGRQAANRFGIWAIGVEALPERALRTLFLKELTVSPSSKWGKKYTHERVCSIFRQAVEKDEDGNLKVIKEFKPVTLPETPLHINYSCLLGIIKYLEELPTESGNY</sequence>
<dbReference type="Proteomes" id="UP001497623">
    <property type="component" value="Unassembled WGS sequence"/>
</dbReference>
<keyword evidence="5" id="KW-1185">Reference proteome</keyword>
<dbReference type="InterPro" id="IPR002110">
    <property type="entry name" value="Ankyrin_rpt"/>
</dbReference>
<dbReference type="PANTHER" id="PTHR24178">
    <property type="entry name" value="MOLTING PROTEIN MLT-4"/>
    <property type="match status" value="1"/>
</dbReference>
<dbReference type="PROSITE" id="PS50088">
    <property type="entry name" value="ANK_REPEAT"/>
    <property type="match status" value="1"/>
</dbReference>
<evidence type="ECO:0000313" key="5">
    <source>
        <dbReference type="Proteomes" id="UP001497623"/>
    </source>
</evidence>